<gene>
    <name evidence="1" type="ORF">BN2476_680080</name>
</gene>
<dbReference type="EMBL" id="CYGY02000068">
    <property type="protein sequence ID" value="SIT49330.1"/>
    <property type="molecule type" value="Genomic_DNA"/>
</dbReference>
<comment type="caution">
    <text evidence="1">The sequence shown here is derived from an EMBL/GenBank/DDBJ whole genome shotgun (WGS) entry which is preliminary data.</text>
</comment>
<keyword evidence="2" id="KW-1185">Reference proteome</keyword>
<reference evidence="1" key="1">
    <citation type="submission" date="2016-12" db="EMBL/GenBank/DDBJ databases">
        <authorList>
            <person name="Moulin L."/>
        </authorList>
    </citation>
    <scope>NUCLEOTIDE SEQUENCE [LARGE SCALE GENOMIC DNA]</scope>
    <source>
        <strain evidence="1">STM 7183</strain>
    </source>
</reference>
<proteinExistence type="predicted"/>
<organism evidence="1 2">
    <name type="scientific">Paraburkholderia piptadeniae</name>
    <dbReference type="NCBI Taxonomy" id="1701573"/>
    <lineage>
        <taxon>Bacteria</taxon>
        <taxon>Pseudomonadati</taxon>
        <taxon>Pseudomonadota</taxon>
        <taxon>Betaproteobacteria</taxon>
        <taxon>Burkholderiales</taxon>
        <taxon>Burkholderiaceae</taxon>
        <taxon>Paraburkholderia</taxon>
    </lineage>
</organism>
<name>A0A1N7SPT0_9BURK</name>
<sequence length="29" mass="3680">MHNPADFRDYFYLLKQYDFINPELRCLWA</sequence>
<evidence type="ECO:0000313" key="1">
    <source>
        <dbReference type="EMBL" id="SIT49330.1"/>
    </source>
</evidence>
<dbReference type="Proteomes" id="UP000195569">
    <property type="component" value="Unassembled WGS sequence"/>
</dbReference>
<accession>A0A1N7SPT0</accession>
<evidence type="ECO:0000313" key="2">
    <source>
        <dbReference type="Proteomes" id="UP000195569"/>
    </source>
</evidence>
<protein>
    <submittedName>
        <fullName evidence="1">Uncharacterized protein</fullName>
    </submittedName>
</protein>
<dbReference type="AlphaFoldDB" id="A0A1N7SPT0"/>